<dbReference type="EMBL" id="MEVD01000021">
    <property type="protein sequence ID" value="OGC52778.1"/>
    <property type="molecule type" value="Genomic_DNA"/>
</dbReference>
<name>A0A1F4V6F4_UNCKA</name>
<keyword evidence="1" id="KW-0472">Membrane</keyword>
<sequence>MIKLKYLKKSPYKKEADGFTLIELLLVVSLLAISVGVTGDVIASLVRSYTKTQVQNEIEQNANFVTFKLEKEVRNASYTLFPVANGVGNTVLRFVNSDSTRLICYRLVTVSGVGVLQRGWFSLSGGIPLDCSNYTAVTNSASIGGVNVTCNVLAPGNYCFTITRAVGGPDVVKVHLEFAQVGGGGASQTGNVVLDNTLVVRGSY</sequence>
<evidence type="ECO:0000313" key="2">
    <source>
        <dbReference type="EMBL" id="OGC52778.1"/>
    </source>
</evidence>
<dbReference type="AlphaFoldDB" id="A0A1F4V6F4"/>
<proteinExistence type="predicted"/>
<evidence type="ECO:0000256" key="1">
    <source>
        <dbReference type="SAM" id="Phobius"/>
    </source>
</evidence>
<dbReference type="Pfam" id="PF07963">
    <property type="entry name" value="N_methyl"/>
    <property type="match status" value="1"/>
</dbReference>
<dbReference type="NCBIfam" id="TIGR02532">
    <property type="entry name" value="IV_pilin_GFxxxE"/>
    <property type="match status" value="1"/>
</dbReference>
<comment type="caution">
    <text evidence="2">The sequence shown here is derived from an EMBL/GenBank/DDBJ whole genome shotgun (WGS) entry which is preliminary data.</text>
</comment>
<dbReference type="InterPro" id="IPR012902">
    <property type="entry name" value="N_methyl_site"/>
</dbReference>
<evidence type="ECO:0000313" key="3">
    <source>
        <dbReference type="Proteomes" id="UP000178127"/>
    </source>
</evidence>
<keyword evidence="1" id="KW-1133">Transmembrane helix</keyword>
<reference evidence="2 3" key="1">
    <citation type="journal article" date="2016" name="Nat. Commun.">
        <title>Thousands of microbial genomes shed light on interconnected biogeochemical processes in an aquifer system.</title>
        <authorList>
            <person name="Anantharaman K."/>
            <person name="Brown C.T."/>
            <person name="Hug L.A."/>
            <person name="Sharon I."/>
            <person name="Castelle C.J."/>
            <person name="Probst A.J."/>
            <person name="Thomas B.C."/>
            <person name="Singh A."/>
            <person name="Wilkins M.J."/>
            <person name="Karaoz U."/>
            <person name="Brodie E.L."/>
            <person name="Williams K.H."/>
            <person name="Hubbard S.S."/>
            <person name="Banfield J.F."/>
        </authorList>
    </citation>
    <scope>NUCLEOTIDE SEQUENCE [LARGE SCALE GENOMIC DNA]</scope>
</reference>
<feature type="transmembrane region" description="Helical" evidence="1">
    <location>
        <begin position="21"/>
        <end position="46"/>
    </location>
</feature>
<organism evidence="2 3">
    <name type="scientific">candidate division WWE3 bacterium RIFCSPHIGHO2_02_FULL_38_14</name>
    <dbReference type="NCBI Taxonomy" id="1802620"/>
    <lineage>
        <taxon>Bacteria</taxon>
        <taxon>Katanobacteria</taxon>
    </lineage>
</organism>
<dbReference type="STRING" id="1802620.A3D91_01960"/>
<protein>
    <submittedName>
        <fullName evidence="2">Uncharacterized protein</fullName>
    </submittedName>
</protein>
<gene>
    <name evidence="2" type="ORF">A3D91_01960</name>
</gene>
<dbReference type="Proteomes" id="UP000178127">
    <property type="component" value="Unassembled WGS sequence"/>
</dbReference>
<keyword evidence="1" id="KW-0812">Transmembrane</keyword>
<accession>A0A1F4V6F4</accession>